<feature type="signal peptide" evidence="1">
    <location>
        <begin position="1"/>
        <end position="23"/>
    </location>
</feature>
<name>A0A3G4RJC4_KLEPN</name>
<dbReference type="Pfam" id="PF07424">
    <property type="entry name" value="TrbM"/>
    <property type="match status" value="1"/>
</dbReference>
<keyword evidence="1" id="KW-0732">Signal</keyword>
<dbReference type="EMBL" id="MK079571">
    <property type="protein sequence ID" value="AYU65769.1"/>
    <property type="molecule type" value="Genomic_DNA"/>
</dbReference>
<proteinExistence type="predicted"/>
<reference evidence="2" key="1">
    <citation type="submission" date="2018-10" db="EMBL/GenBank/DDBJ databases">
        <title>Complete sequence of plasmid pHNBF16.</title>
        <authorList>
            <person name="Liu J.H."/>
            <person name="Huang X."/>
            <person name="Luo J."/>
        </authorList>
    </citation>
    <scope>NUCLEOTIDE SEQUENCE</scope>
    <source>
        <strain evidence="2">6BF16CTX</strain>
        <plasmid evidence="2">pHNBF16</plasmid>
    </source>
</reference>
<dbReference type="AlphaFoldDB" id="A0A3G4RJC4"/>
<dbReference type="RefSeq" id="WP_087653606.1">
    <property type="nucleotide sequence ID" value="NZ_JAJHGW010000044.1"/>
</dbReference>
<evidence type="ECO:0000256" key="1">
    <source>
        <dbReference type="SAM" id="SignalP"/>
    </source>
</evidence>
<keyword evidence="2" id="KW-0614">Plasmid</keyword>
<dbReference type="InterPro" id="IPR009989">
    <property type="entry name" value="TrbM"/>
</dbReference>
<sequence>MNKILLSTLIAASLYLPSLAAHASSDPCEVVLCMYGKVTGNSGGSECSSAESSFFNIIKKNKHGFLANHTSDARKAFLNQCTTAPAEYVSKIISKYGKVRL</sequence>
<evidence type="ECO:0000313" key="2">
    <source>
        <dbReference type="EMBL" id="AYU65769.1"/>
    </source>
</evidence>
<feature type="chain" id="PRO_5017940312" evidence="1">
    <location>
        <begin position="24"/>
        <end position="101"/>
    </location>
</feature>
<accession>A0A3G4RJC4</accession>
<organism evidence="2">
    <name type="scientific">Klebsiella pneumoniae</name>
    <dbReference type="NCBI Taxonomy" id="573"/>
    <lineage>
        <taxon>Bacteria</taxon>
        <taxon>Pseudomonadati</taxon>
        <taxon>Pseudomonadota</taxon>
        <taxon>Gammaproteobacteria</taxon>
        <taxon>Enterobacterales</taxon>
        <taxon>Enterobacteriaceae</taxon>
        <taxon>Klebsiella/Raoultella group</taxon>
        <taxon>Klebsiella</taxon>
        <taxon>Klebsiella pneumoniae complex</taxon>
    </lineage>
</organism>
<geneLocation type="plasmid" evidence="2">
    <name>pHNBF16</name>
</geneLocation>
<protein>
    <submittedName>
        <fullName evidence="2">IncN plasmid KikA protein</fullName>
    </submittedName>
</protein>